<name>A0ABU1SYI9_9HYPH</name>
<proteinExistence type="predicted"/>
<feature type="compositionally biased region" description="Basic and acidic residues" evidence="1">
    <location>
        <begin position="30"/>
        <end position="55"/>
    </location>
</feature>
<evidence type="ECO:0000313" key="3">
    <source>
        <dbReference type="Proteomes" id="UP001250791"/>
    </source>
</evidence>
<gene>
    <name evidence="2" type="ORF">J2W52_005688</name>
</gene>
<keyword evidence="3" id="KW-1185">Reference proteome</keyword>
<comment type="caution">
    <text evidence="2">The sequence shown here is derived from an EMBL/GenBank/DDBJ whole genome shotgun (WGS) entry which is preliminary data.</text>
</comment>
<dbReference type="EMBL" id="JAVDUP010000012">
    <property type="protein sequence ID" value="MDR6904055.1"/>
    <property type="molecule type" value="Genomic_DNA"/>
</dbReference>
<feature type="region of interest" description="Disordered" evidence="1">
    <location>
        <begin position="1"/>
        <end position="59"/>
    </location>
</feature>
<accession>A0ABU1SYI9</accession>
<sequence>MQVENRPGPSGHRVTSSPPDPIGTEILELPDLKASDEATREAYERGGEAGMRDVTGEENPYPERSVLAKAFEHGYLDGQKVQR</sequence>
<dbReference type="RefSeq" id="WP_112338761.1">
    <property type="nucleotide sequence ID" value="NZ_JAVDUP010000012.1"/>
</dbReference>
<evidence type="ECO:0000256" key="1">
    <source>
        <dbReference type="SAM" id="MobiDB-lite"/>
    </source>
</evidence>
<protein>
    <submittedName>
        <fullName evidence="2">Uncharacterized protein</fullName>
    </submittedName>
</protein>
<evidence type="ECO:0000313" key="2">
    <source>
        <dbReference type="EMBL" id="MDR6904055.1"/>
    </source>
</evidence>
<organism evidence="2 3">
    <name type="scientific">Rhizobium miluonense</name>
    <dbReference type="NCBI Taxonomy" id="411945"/>
    <lineage>
        <taxon>Bacteria</taxon>
        <taxon>Pseudomonadati</taxon>
        <taxon>Pseudomonadota</taxon>
        <taxon>Alphaproteobacteria</taxon>
        <taxon>Hyphomicrobiales</taxon>
        <taxon>Rhizobiaceae</taxon>
        <taxon>Rhizobium/Agrobacterium group</taxon>
        <taxon>Rhizobium</taxon>
    </lineage>
</organism>
<dbReference type="Proteomes" id="UP001250791">
    <property type="component" value="Unassembled WGS sequence"/>
</dbReference>
<reference evidence="2 3" key="1">
    <citation type="submission" date="2023-07" db="EMBL/GenBank/DDBJ databases">
        <title>Sorghum-associated microbial communities from plants grown in Nebraska, USA.</title>
        <authorList>
            <person name="Schachtman D."/>
        </authorList>
    </citation>
    <scope>NUCLEOTIDE SEQUENCE [LARGE SCALE GENOMIC DNA]</scope>
    <source>
        <strain evidence="2 3">3199</strain>
    </source>
</reference>